<accession>A0AAD4RAL9</accession>
<organism evidence="2 3">
    <name type="scientific">Ditylenchus destructor</name>
    <dbReference type="NCBI Taxonomy" id="166010"/>
    <lineage>
        <taxon>Eukaryota</taxon>
        <taxon>Metazoa</taxon>
        <taxon>Ecdysozoa</taxon>
        <taxon>Nematoda</taxon>
        <taxon>Chromadorea</taxon>
        <taxon>Rhabditida</taxon>
        <taxon>Tylenchina</taxon>
        <taxon>Tylenchomorpha</taxon>
        <taxon>Sphaerularioidea</taxon>
        <taxon>Anguinidae</taxon>
        <taxon>Anguininae</taxon>
        <taxon>Ditylenchus</taxon>
    </lineage>
</organism>
<proteinExistence type="predicted"/>
<gene>
    <name evidence="2" type="ORF">DdX_04263</name>
</gene>
<evidence type="ECO:0000256" key="1">
    <source>
        <dbReference type="SAM" id="MobiDB-lite"/>
    </source>
</evidence>
<feature type="compositionally biased region" description="Basic and acidic residues" evidence="1">
    <location>
        <begin position="8"/>
        <end position="25"/>
    </location>
</feature>
<feature type="region of interest" description="Disordered" evidence="1">
    <location>
        <begin position="1"/>
        <end position="25"/>
    </location>
</feature>
<evidence type="ECO:0000313" key="3">
    <source>
        <dbReference type="Proteomes" id="UP001201812"/>
    </source>
</evidence>
<dbReference type="Proteomes" id="UP001201812">
    <property type="component" value="Unassembled WGS sequence"/>
</dbReference>
<protein>
    <submittedName>
        <fullName evidence="2">Uncharacterized protein</fullName>
    </submittedName>
</protein>
<keyword evidence="3" id="KW-1185">Reference proteome</keyword>
<dbReference type="EMBL" id="JAKKPZ010000004">
    <property type="protein sequence ID" value="KAI1721973.1"/>
    <property type="molecule type" value="Genomic_DNA"/>
</dbReference>
<comment type="caution">
    <text evidence="2">The sequence shown here is derived from an EMBL/GenBank/DDBJ whole genome shotgun (WGS) entry which is preliminary data.</text>
</comment>
<reference evidence="2" key="1">
    <citation type="submission" date="2022-01" db="EMBL/GenBank/DDBJ databases">
        <title>Genome Sequence Resource for Two Populations of Ditylenchus destructor, the Migratory Endoparasitic Phytonematode.</title>
        <authorList>
            <person name="Zhang H."/>
            <person name="Lin R."/>
            <person name="Xie B."/>
        </authorList>
    </citation>
    <scope>NUCLEOTIDE SEQUENCE</scope>
    <source>
        <strain evidence="2">BazhouSP</strain>
    </source>
</reference>
<sequence>MNNPKPTDATRQEEKNRKLLDDLNKKRQNIMMKNASNRSAETANKDSNRPLAMTSMDMQTSITFLPNNSPYGNTILPIIPRIPPDSSDKNEGK</sequence>
<dbReference type="AlphaFoldDB" id="A0AAD4RAL9"/>
<evidence type="ECO:0000313" key="2">
    <source>
        <dbReference type="EMBL" id="KAI1721973.1"/>
    </source>
</evidence>
<name>A0AAD4RAL9_9BILA</name>